<dbReference type="EMBL" id="JBHSOZ010000004">
    <property type="protein sequence ID" value="MFC5713230.1"/>
    <property type="molecule type" value="Genomic_DNA"/>
</dbReference>
<dbReference type="PANTHER" id="PTHR10094">
    <property type="entry name" value="STEROL CARRIER PROTEIN 2 SCP-2 FAMILY PROTEIN"/>
    <property type="match status" value="1"/>
</dbReference>
<evidence type="ECO:0000313" key="2">
    <source>
        <dbReference type="EMBL" id="MFC5713230.1"/>
    </source>
</evidence>
<dbReference type="InterPro" id="IPR036527">
    <property type="entry name" value="SCP2_sterol-bd_dom_sf"/>
</dbReference>
<name>A0ABW0YLB6_9BACI</name>
<comment type="caution">
    <text evidence="2">The sequence shown here is derived from an EMBL/GenBank/DDBJ whole genome shotgun (WGS) entry which is preliminary data.</text>
</comment>
<sequence length="109" mass="12455">MRVMEELENLSRKMNEDPKEIEGVEKTYQFDITGEEEGVFQIQFTDGQVHYQKGKLHAPDCTLKMKDNNFLKLVQGELNPATAFMTGKLKIEGGMGNALKLQKILETYN</sequence>
<protein>
    <submittedName>
        <fullName evidence="2">SCP2 sterol-binding domain-containing protein</fullName>
    </submittedName>
</protein>
<dbReference type="Gene3D" id="3.30.1050.10">
    <property type="entry name" value="SCP2 sterol-binding domain"/>
    <property type="match status" value="1"/>
</dbReference>
<dbReference type="SUPFAM" id="SSF55718">
    <property type="entry name" value="SCP-like"/>
    <property type="match status" value="1"/>
</dbReference>
<reference evidence="3" key="1">
    <citation type="journal article" date="2019" name="Int. J. Syst. Evol. Microbiol.">
        <title>The Global Catalogue of Microorganisms (GCM) 10K type strain sequencing project: providing services to taxonomists for standard genome sequencing and annotation.</title>
        <authorList>
            <consortium name="The Broad Institute Genomics Platform"/>
            <consortium name="The Broad Institute Genome Sequencing Center for Infectious Disease"/>
            <person name="Wu L."/>
            <person name="Ma J."/>
        </authorList>
    </citation>
    <scope>NUCLEOTIDE SEQUENCE [LARGE SCALE GENOMIC DNA]</scope>
    <source>
        <strain evidence="3">CECT 7184</strain>
    </source>
</reference>
<feature type="domain" description="SCP2" evidence="1">
    <location>
        <begin position="9"/>
        <end position="106"/>
    </location>
</feature>
<dbReference type="InterPro" id="IPR003033">
    <property type="entry name" value="SCP2_sterol-bd_dom"/>
</dbReference>
<evidence type="ECO:0000259" key="1">
    <source>
        <dbReference type="Pfam" id="PF02036"/>
    </source>
</evidence>
<proteinExistence type="predicted"/>
<evidence type="ECO:0000313" key="3">
    <source>
        <dbReference type="Proteomes" id="UP001596142"/>
    </source>
</evidence>
<dbReference type="RefSeq" id="WP_385940817.1">
    <property type="nucleotide sequence ID" value="NZ_JBHSOZ010000004.1"/>
</dbReference>
<gene>
    <name evidence="2" type="ORF">ACFPU1_10570</name>
</gene>
<dbReference type="PANTHER" id="PTHR10094:SF25">
    <property type="entry name" value="SCP2 STEROL-BINDING DOMAIN-CONTAINING PROTEIN 1"/>
    <property type="match status" value="1"/>
</dbReference>
<dbReference type="Pfam" id="PF02036">
    <property type="entry name" value="SCP2"/>
    <property type="match status" value="1"/>
</dbReference>
<organism evidence="2 3">
    <name type="scientific">Thalassorhabdus alkalitolerans</name>
    <dbReference type="NCBI Taxonomy" id="2282697"/>
    <lineage>
        <taxon>Bacteria</taxon>
        <taxon>Bacillati</taxon>
        <taxon>Bacillota</taxon>
        <taxon>Bacilli</taxon>
        <taxon>Bacillales</taxon>
        <taxon>Bacillaceae</taxon>
        <taxon>Thalassorhabdus</taxon>
    </lineage>
</organism>
<keyword evidence="3" id="KW-1185">Reference proteome</keyword>
<dbReference type="Proteomes" id="UP001596142">
    <property type="component" value="Unassembled WGS sequence"/>
</dbReference>
<accession>A0ABW0YLB6</accession>